<accession>A0A5C3DX35</accession>
<evidence type="ECO:0000256" key="1">
    <source>
        <dbReference type="ARBA" id="ARBA00004141"/>
    </source>
</evidence>
<sequence>MLNQLASILLIAAAGAAAQSTSINGATTQASQTATVLAASQTPMGILKYEPSTGGNYFIGGLYALYSMIIFFYVFRRKDRWALCLPIGCLCSAVGYFVRPSIDPYNVSLGLYIVQSMFVVISPAAFLAFNYLLYGRMILAVDKDFGSSNFDMQSLESQPLSSAEKITMLHKAGGPKREKSRFSFIPPRIVGRVFVWSDVTTFIIQCAAGGLQASGGADDPSLVNVGDKMFLIGVILQGVSYILFTLLVTYATILVVRDGARGGQSQSHERKIMGMEVAVFSLVAGLYFSSIFVIIRSVYRIIEFSQGYSGYLVSHEIYLFVLDAAPLLLAVGVWVVMWPSGLLEKIFERRFSNEGDYSLSKTSF</sequence>
<evidence type="ECO:0000256" key="4">
    <source>
        <dbReference type="ARBA" id="ARBA00023136"/>
    </source>
</evidence>
<feature type="signal peptide" evidence="6">
    <location>
        <begin position="1"/>
        <end position="18"/>
    </location>
</feature>
<evidence type="ECO:0000256" key="6">
    <source>
        <dbReference type="SAM" id="SignalP"/>
    </source>
</evidence>
<protein>
    <recommendedName>
        <fullName evidence="9">RTA1 domain protein</fullName>
    </recommendedName>
</protein>
<evidence type="ECO:0000256" key="2">
    <source>
        <dbReference type="ARBA" id="ARBA00022692"/>
    </source>
</evidence>
<name>A0A5C3DX35_9BASI</name>
<dbReference type="PANTHER" id="PTHR31465:SF1">
    <property type="entry name" value="PROTEIN RTA1-RELATED"/>
    <property type="match status" value="1"/>
</dbReference>
<feature type="transmembrane region" description="Helical" evidence="5">
    <location>
        <begin position="110"/>
        <end position="133"/>
    </location>
</feature>
<dbReference type="InterPro" id="IPR007568">
    <property type="entry name" value="RTA1"/>
</dbReference>
<feature type="transmembrane region" description="Helical" evidence="5">
    <location>
        <begin position="81"/>
        <end position="98"/>
    </location>
</feature>
<keyword evidence="2 5" id="KW-0812">Transmembrane</keyword>
<evidence type="ECO:0000256" key="5">
    <source>
        <dbReference type="SAM" id="Phobius"/>
    </source>
</evidence>
<feature type="transmembrane region" description="Helical" evidence="5">
    <location>
        <begin position="277"/>
        <end position="297"/>
    </location>
</feature>
<dbReference type="Proteomes" id="UP000324022">
    <property type="component" value="Unassembled WGS sequence"/>
</dbReference>
<dbReference type="OrthoDB" id="3358017at2759"/>
<keyword evidence="3 5" id="KW-1133">Transmembrane helix</keyword>
<dbReference type="Pfam" id="PF04479">
    <property type="entry name" value="RTA1"/>
    <property type="match status" value="2"/>
</dbReference>
<keyword evidence="4 5" id="KW-0472">Membrane</keyword>
<keyword evidence="8" id="KW-1185">Reference proteome</keyword>
<evidence type="ECO:0000313" key="8">
    <source>
        <dbReference type="Proteomes" id="UP000324022"/>
    </source>
</evidence>
<evidence type="ECO:0000313" key="7">
    <source>
        <dbReference type="EMBL" id="SPO22230.1"/>
    </source>
</evidence>
<dbReference type="AlphaFoldDB" id="A0A5C3DX35"/>
<feature type="transmembrane region" description="Helical" evidence="5">
    <location>
        <begin position="230"/>
        <end position="256"/>
    </location>
</feature>
<evidence type="ECO:0000256" key="3">
    <source>
        <dbReference type="ARBA" id="ARBA00022989"/>
    </source>
</evidence>
<dbReference type="EMBL" id="OOIN01000003">
    <property type="protein sequence ID" value="SPO22230.1"/>
    <property type="molecule type" value="Genomic_DNA"/>
</dbReference>
<reference evidence="7 8" key="1">
    <citation type="submission" date="2018-03" db="EMBL/GenBank/DDBJ databases">
        <authorList>
            <person name="Guldener U."/>
        </authorList>
    </citation>
    <scope>NUCLEOTIDE SEQUENCE [LARGE SCALE GENOMIC DNA]</scope>
    <source>
        <strain evidence="7 8">NBRC100155</strain>
    </source>
</reference>
<feature type="chain" id="PRO_5022917737" description="RTA1 domain protein" evidence="6">
    <location>
        <begin position="19"/>
        <end position="364"/>
    </location>
</feature>
<feature type="transmembrane region" description="Helical" evidence="5">
    <location>
        <begin position="317"/>
        <end position="340"/>
    </location>
</feature>
<organism evidence="7 8">
    <name type="scientific">Ustilago trichophora</name>
    <dbReference type="NCBI Taxonomy" id="86804"/>
    <lineage>
        <taxon>Eukaryota</taxon>
        <taxon>Fungi</taxon>
        <taxon>Dikarya</taxon>
        <taxon>Basidiomycota</taxon>
        <taxon>Ustilaginomycotina</taxon>
        <taxon>Ustilaginomycetes</taxon>
        <taxon>Ustilaginales</taxon>
        <taxon>Ustilaginaceae</taxon>
        <taxon>Ustilago</taxon>
    </lineage>
</organism>
<gene>
    <name evidence="7" type="ORF">UTRI_02238_B</name>
</gene>
<proteinExistence type="predicted"/>
<feature type="transmembrane region" description="Helical" evidence="5">
    <location>
        <begin position="54"/>
        <end position="74"/>
    </location>
</feature>
<keyword evidence="6" id="KW-0732">Signal</keyword>
<comment type="subcellular location">
    <subcellularLocation>
        <location evidence="1">Membrane</location>
        <topology evidence="1">Multi-pass membrane protein</topology>
    </subcellularLocation>
</comment>
<dbReference type="GO" id="GO:0016020">
    <property type="term" value="C:membrane"/>
    <property type="evidence" value="ECO:0007669"/>
    <property type="project" value="UniProtKB-SubCell"/>
</dbReference>
<dbReference type="PANTHER" id="PTHR31465">
    <property type="entry name" value="PROTEIN RTA1-RELATED"/>
    <property type="match status" value="1"/>
</dbReference>
<evidence type="ECO:0008006" key="9">
    <source>
        <dbReference type="Google" id="ProtNLM"/>
    </source>
</evidence>
<feature type="transmembrane region" description="Helical" evidence="5">
    <location>
        <begin position="189"/>
        <end position="210"/>
    </location>
</feature>